<sequence>MIQSTDFFYPLIDDAFLMGRVTCANVLSDLFAIGVTQIDSLNIIMSACEQMTPGEQQAVIPTIIAGMKSVAMSADIKNISLNQIVINPWCMIGGTATAIVTEKEFISPINAQVGDYLILTKPLGGQIACLAQIRAREADKWENLKKHFTQSELHAAHTSALDFMMTLNKDAAELMHKYNCHAATDVTGYGILGHAQNLAKYQKNNVKFILHTMPVIKNVLKMAEAMGMSQKLLRGSSPETSGGLLISINKDCIENFREDLVRMNEEANCWIVGIVEEGDRTAELSQHPNIIEV</sequence>
<feature type="domain" description="PurM-like C-terminal" evidence="3">
    <location>
        <begin position="112"/>
        <end position="281"/>
    </location>
</feature>
<evidence type="ECO:0000313" key="5">
    <source>
        <dbReference type="RefSeq" id="XP_017785452.1"/>
    </source>
</evidence>
<evidence type="ECO:0000259" key="3">
    <source>
        <dbReference type="Pfam" id="PF02769"/>
    </source>
</evidence>
<dbReference type="RefSeq" id="XP_017785452.1">
    <property type="nucleotide sequence ID" value="XM_017929963.1"/>
</dbReference>
<dbReference type="Gene3D" id="3.90.650.10">
    <property type="entry name" value="PurM-like C-terminal domain"/>
    <property type="match status" value="1"/>
</dbReference>
<dbReference type="GeneID" id="108568726"/>
<evidence type="ECO:0000313" key="4">
    <source>
        <dbReference type="Proteomes" id="UP000695000"/>
    </source>
</evidence>
<dbReference type="InterPro" id="IPR036921">
    <property type="entry name" value="PurM-like_N_sf"/>
</dbReference>
<dbReference type="NCBIfam" id="TIGR00476">
    <property type="entry name" value="selD"/>
    <property type="match status" value="1"/>
</dbReference>
<dbReference type="Pfam" id="PF02769">
    <property type="entry name" value="AIRS_C"/>
    <property type="match status" value="1"/>
</dbReference>
<dbReference type="PANTHER" id="PTHR10256">
    <property type="entry name" value="SELENIDE, WATER DIKINASE"/>
    <property type="match status" value="1"/>
</dbReference>
<reference evidence="5" key="1">
    <citation type="submission" date="2025-08" db="UniProtKB">
        <authorList>
            <consortium name="RefSeq"/>
        </authorList>
    </citation>
    <scope>IDENTIFICATION</scope>
    <source>
        <tissue evidence="5">Whole Larva</tissue>
    </source>
</reference>
<keyword evidence="1" id="KW-0547">Nucleotide-binding</keyword>
<dbReference type="PANTHER" id="PTHR10256:SF0">
    <property type="entry name" value="INACTIVE SELENIDE, WATER DIKINASE-LIKE PROTEIN-RELATED"/>
    <property type="match status" value="1"/>
</dbReference>
<keyword evidence="4" id="KW-1185">Reference proteome</keyword>
<dbReference type="SUPFAM" id="SSF55326">
    <property type="entry name" value="PurM N-terminal domain-like"/>
    <property type="match status" value="1"/>
</dbReference>
<evidence type="ECO:0000256" key="1">
    <source>
        <dbReference type="ARBA" id="ARBA00022741"/>
    </source>
</evidence>
<dbReference type="InterPro" id="IPR010918">
    <property type="entry name" value="PurM-like_C_dom"/>
</dbReference>
<organism evidence="4 5">
    <name type="scientific">Nicrophorus vespilloides</name>
    <name type="common">Boreal carrion beetle</name>
    <dbReference type="NCBI Taxonomy" id="110193"/>
    <lineage>
        <taxon>Eukaryota</taxon>
        <taxon>Metazoa</taxon>
        <taxon>Ecdysozoa</taxon>
        <taxon>Arthropoda</taxon>
        <taxon>Hexapoda</taxon>
        <taxon>Insecta</taxon>
        <taxon>Pterygota</taxon>
        <taxon>Neoptera</taxon>
        <taxon>Endopterygota</taxon>
        <taxon>Coleoptera</taxon>
        <taxon>Polyphaga</taxon>
        <taxon>Staphyliniformia</taxon>
        <taxon>Silphidae</taxon>
        <taxon>Nicrophorinae</taxon>
        <taxon>Nicrophorus</taxon>
    </lineage>
</organism>
<keyword evidence="2" id="KW-0067">ATP-binding</keyword>
<dbReference type="InterPro" id="IPR036676">
    <property type="entry name" value="PurM-like_C_sf"/>
</dbReference>
<dbReference type="InterPro" id="IPR004536">
    <property type="entry name" value="SPS/SelD"/>
</dbReference>
<accession>A0ABM1NF52</accession>
<evidence type="ECO:0000256" key="2">
    <source>
        <dbReference type="ARBA" id="ARBA00022840"/>
    </source>
</evidence>
<gene>
    <name evidence="5" type="primary">LOC108568726</name>
</gene>
<name>A0ABM1NF52_NICVS</name>
<proteinExistence type="predicted"/>
<dbReference type="SUPFAM" id="SSF56042">
    <property type="entry name" value="PurM C-terminal domain-like"/>
    <property type="match status" value="1"/>
</dbReference>
<dbReference type="Proteomes" id="UP000695000">
    <property type="component" value="Unplaced"/>
</dbReference>
<protein>
    <submittedName>
        <fullName evidence="5">Selenide, water dikinase-like</fullName>
    </submittedName>
</protein>
<dbReference type="Gene3D" id="3.30.1330.10">
    <property type="entry name" value="PurM-like, N-terminal domain"/>
    <property type="match status" value="1"/>
</dbReference>